<evidence type="ECO:0000256" key="5">
    <source>
        <dbReference type="ARBA" id="ARBA00023136"/>
    </source>
</evidence>
<evidence type="ECO:0000313" key="9">
    <source>
        <dbReference type="Proteomes" id="UP000198356"/>
    </source>
</evidence>
<feature type="transmembrane region" description="Helical" evidence="6">
    <location>
        <begin position="6"/>
        <end position="24"/>
    </location>
</feature>
<dbReference type="AlphaFoldDB" id="A0A239ERM8"/>
<feature type="transmembrane region" description="Helical" evidence="6">
    <location>
        <begin position="118"/>
        <end position="135"/>
    </location>
</feature>
<name>A0A239ERM8_9BACT</name>
<evidence type="ECO:0000259" key="7">
    <source>
        <dbReference type="Pfam" id="PF00482"/>
    </source>
</evidence>
<evidence type="ECO:0000256" key="1">
    <source>
        <dbReference type="ARBA" id="ARBA00004651"/>
    </source>
</evidence>
<organism evidence="8 9">
    <name type="scientific">Granulicella rosea</name>
    <dbReference type="NCBI Taxonomy" id="474952"/>
    <lineage>
        <taxon>Bacteria</taxon>
        <taxon>Pseudomonadati</taxon>
        <taxon>Acidobacteriota</taxon>
        <taxon>Terriglobia</taxon>
        <taxon>Terriglobales</taxon>
        <taxon>Acidobacteriaceae</taxon>
        <taxon>Granulicella</taxon>
    </lineage>
</organism>
<evidence type="ECO:0000256" key="2">
    <source>
        <dbReference type="ARBA" id="ARBA00022475"/>
    </source>
</evidence>
<dbReference type="Pfam" id="PF00482">
    <property type="entry name" value="T2SSF"/>
    <property type="match status" value="1"/>
</dbReference>
<dbReference type="OrthoDB" id="9810662at2"/>
<dbReference type="PANTHER" id="PTHR35007">
    <property type="entry name" value="INTEGRAL MEMBRANE PROTEIN-RELATED"/>
    <property type="match status" value="1"/>
</dbReference>
<dbReference type="RefSeq" id="WP_089407352.1">
    <property type="nucleotide sequence ID" value="NZ_FZOU01000001.1"/>
</dbReference>
<keyword evidence="9" id="KW-1185">Reference proteome</keyword>
<evidence type="ECO:0000256" key="4">
    <source>
        <dbReference type="ARBA" id="ARBA00022989"/>
    </source>
</evidence>
<dbReference type="GO" id="GO:0005886">
    <property type="term" value="C:plasma membrane"/>
    <property type="evidence" value="ECO:0007669"/>
    <property type="project" value="UniProtKB-SubCell"/>
</dbReference>
<evidence type="ECO:0000256" key="6">
    <source>
        <dbReference type="SAM" id="Phobius"/>
    </source>
</evidence>
<feature type="domain" description="Type II secretion system protein GspF" evidence="7">
    <location>
        <begin position="154"/>
        <end position="282"/>
    </location>
</feature>
<proteinExistence type="predicted"/>
<keyword evidence="3 6" id="KW-0812">Transmembrane</keyword>
<dbReference type="InterPro" id="IPR018076">
    <property type="entry name" value="T2SS_GspF_dom"/>
</dbReference>
<accession>A0A239ERM8</accession>
<evidence type="ECO:0000256" key="3">
    <source>
        <dbReference type="ARBA" id="ARBA00022692"/>
    </source>
</evidence>
<gene>
    <name evidence="8" type="ORF">SAMN05421770_1011123</name>
</gene>
<sequence length="298" mass="33214">MIFYLAIAVTTFSAIALLMAPMLLRPSPEAQRILDVVSSSRPDRRTVTEKEQVQERVLSMARDFRSRLGLAENPKLKARLYAAGMREAKAADVFFAAQFLTPLVLAFAASFAPDNTMFFVFAAAAVGYIAPDFWLTSKTKKRNNRIRRSMPDAIDLLVICVDAGLGLDQALLRVGEELAISHPDINEEFTQVHLEQRAGKPRMEAWQSLAERTKIEEFTSFVSMLIQSERFGTPIIKALTRFADELRTKRRQHAEEAAAKTKIKIIFPLVICIFPCIFIVLLAPAILSIAAGVKGLSN</sequence>
<keyword evidence="2" id="KW-1003">Cell membrane</keyword>
<evidence type="ECO:0000313" key="8">
    <source>
        <dbReference type="EMBL" id="SNS47295.1"/>
    </source>
</evidence>
<dbReference type="EMBL" id="FZOU01000001">
    <property type="protein sequence ID" value="SNS47295.1"/>
    <property type="molecule type" value="Genomic_DNA"/>
</dbReference>
<dbReference type="PANTHER" id="PTHR35007:SF2">
    <property type="entry name" value="PILUS ASSEMBLE PROTEIN"/>
    <property type="match status" value="1"/>
</dbReference>
<protein>
    <submittedName>
        <fullName evidence="8">Tight adherence protein C</fullName>
    </submittedName>
</protein>
<reference evidence="8 9" key="1">
    <citation type="submission" date="2017-06" db="EMBL/GenBank/DDBJ databases">
        <authorList>
            <person name="Kim H.J."/>
            <person name="Triplett B.A."/>
        </authorList>
    </citation>
    <scope>NUCLEOTIDE SEQUENCE [LARGE SCALE GENOMIC DNA]</scope>
    <source>
        <strain evidence="8 9">DSM 18704</strain>
    </source>
</reference>
<keyword evidence="5 6" id="KW-0472">Membrane</keyword>
<dbReference type="Proteomes" id="UP000198356">
    <property type="component" value="Unassembled WGS sequence"/>
</dbReference>
<feature type="transmembrane region" description="Helical" evidence="6">
    <location>
        <begin position="265"/>
        <end position="293"/>
    </location>
</feature>
<keyword evidence="4 6" id="KW-1133">Transmembrane helix</keyword>
<comment type="subcellular location">
    <subcellularLocation>
        <location evidence="1">Cell membrane</location>
        <topology evidence="1">Multi-pass membrane protein</topology>
    </subcellularLocation>
</comment>